<dbReference type="InterPro" id="IPR009012">
    <property type="entry name" value="GrpE_head"/>
</dbReference>
<dbReference type="Pfam" id="PF01025">
    <property type="entry name" value="GrpE"/>
    <property type="match status" value="1"/>
</dbReference>
<evidence type="ECO:0000256" key="1">
    <source>
        <dbReference type="ARBA" id="ARBA00004496"/>
    </source>
</evidence>
<dbReference type="GO" id="GO:0051087">
    <property type="term" value="F:protein-folding chaperone binding"/>
    <property type="evidence" value="ECO:0007669"/>
    <property type="project" value="InterPro"/>
</dbReference>
<evidence type="ECO:0000256" key="2">
    <source>
        <dbReference type="ARBA" id="ARBA00009054"/>
    </source>
</evidence>
<keyword evidence="5" id="KW-0346">Stress response</keyword>
<gene>
    <name evidence="9" type="ORF">METZ01_LOCUS493107</name>
</gene>
<dbReference type="GO" id="GO:0042803">
    <property type="term" value="F:protein homodimerization activity"/>
    <property type="evidence" value="ECO:0007669"/>
    <property type="project" value="InterPro"/>
</dbReference>
<sequence>KKRTQLAQADLENYRKRMEREQQQERKYASMRLLRDLLPVLDNMQRAIEAAEQTEESDSLLEGFKLVAQQLQTMLAQHNCEPIVAVGEPFDPNLHEAGLQVESDDYPPGTVMSEMERGYTLRDRVVRAARVIVSKEREASSVEGEGDEGDGESERESDS</sequence>
<dbReference type="FunFam" id="2.30.22.10:FF:000001">
    <property type="entry name" value="Protein GrpE"/>
    <property type="match status" value="1"/>
</dbReference>
<dbReference type="CDD" id="cd00446">
    <property type="entry name" value="GrpE"/>
    <property type="match status" value="1"/>
</dbReference>
<name>A0A383D7J6_9ZZZZ</name>
<comment type="subunit">
    <text evidence="3">Homodimer.</text>
</comment>
<dbReference type="HAMAP" id="MF_01151">
    <property type="entry name" value="GrpE"/>
    <property type="match status" value="1"/>
</dbReference>
<comment type="similarity">
    <text evidence="2">Belongs to the GrpE family.</text>
</comment>
<organism evidence="9">
    <name type="scientific">marine metagenome</name>
    <dbReference type="NCBI Taxonomy" id="408172"/>
    <lineage>
        <taxon>unclassified sequences</taxon>
        <taxon>metagenomes</taxon>
        <taxon>ecological metagenomes</taxon>
    </lineage>
</organism>
<evidence type="ECO:0000256" key="6">
    <source>
        <dbReference type="ARBA" id="ARBA00023186"/>
    </source>
</evidence>
<evidence type="ECO:0000256" key="5">
    <source>
        <dbReference type="ARBA" id="ARBA00023016"/>
    </source>
</evidence>
<dbReference type="GO" id="GO:0000774">
    <property type="term" value="F:adenyl-nucleotide exchange factor activity"/>
    <property type="evidence" value="ECO:0007669"/>
    <property type="project" value="InterPro"/>
</dbReference>
<evidence type="ECO:0000256" key="7">
    <source>
        <dbReference type="SAM" id="Coils"/>
    </source>
</evidence>
<feature type="non-terminal residue" evidence="9">
    <location>
        <position position="1"/>
    </location>
</feature>
<evidence type="ECO:0000313" key="9">
    <source>
        <dbReference type="EMBL" id="SVE40253.1"/>
    </source>
</evidence>
<dbReference type="GO" id="GO:0006457">
    <property type="term" value="P:protein folding"/>
    <property type="evidence" value="ECO:0007669"/>
    <property type="project" value="InterPro"/>
</dbReference>
<dbReference type="PANTHER" id="PTHR21237:SF23">
    <property type="entry name" value="GRPE PROTEIN HOMOLOG, MITOCHONDRIAL"/>
    <property type="match status" value="1"/>
</dbReference>
<reference evidence="9" key="1">
    <citation type="submission" date="2018-05" db="EMBL/GenBank/DDBJ databases">
        <authorList>
            <person name="Lanie J.A."/>
            <person name="Ng W.-L."/>
            <person name="Kazmierczak K.M."/>
            <person name="Andrzejewski T.M."/>
            <person name="Davidsen T.M."/>
            <person name="Wayne K.J."/>
            <person name="Tettelin H."/>
            <person name="Glass J.I."/>
            <person name="Rusch D."/>
            <person name="Podicherti R."/>
            <person name="Tsui H.-C.T."/>
            <person name="Winkler M.E."/>
        </authorList>
    </citation>
    <scope>NUCLEOTIDE SEQUENCE</scope>
</reference>
<dbReference type="Gene3D" id="3.90.20.20">
    <property type="match status" value="1"/>
</dbReference>
<dbReference type="GO" id="GO:0051082">
    <property type="term" value="F:unfolded protein binding"/>
    <property type="evidence" value="ECO:0007669"/>
    <property type="project" value="TreeGrafter"/>
</dbReference>
<evidence type="ECO:0000256" key="3">
    <source>
        <dbReference type="ARBA" id="ARBA00011738"/>
    </source>
</evidence>
<accession>A0A383D7J6</accession>
<dbReference type="EMBL" id="UINC01214842">
    <property type="protein sequence ID" value="SVE40253.1"/>
    <property type="molecule type" value="Genomic_DNA"/>
</dbReference>
<evidence type="ECO:0000256" key="4">
    <source>
        <dbReference type="ARBA" id="ARBA00022490"/>
    </source>
</evidence>
<dbReference type="SUPFAM" id="SSF58014">
    <property type="entry name" value="Coiled-coil domain of nucleotide exchange factor GrpE"/>
    <property type="match status" value="1"/>
</dbReference>
<dbReference type="GO" id="GO:0005737">
    <property type="term" value="C:cytoplasm"/>
    <property type="evidence" value="ECO:0007669"/>
    <property type="project" value="UniProtKB-SubCell"/>
</dbReference>
<dbReference type="PRINTS" id="PR00773">
    <property type="entry name" value="GRPEPROTEIN"/>
</dbReference>
<dbReference type="PANTHER" id="PTHR21237">
    <property type="entry name" value="GRPE PROTEIN"/>
    <property type="match status" value="1"/>
</dbReference>
<dbReference type="Gene3D" id="2.30.22.10">
    <property type="entry name" value="Head domain of nucleotide exchange factor GrpE"/>
    <property type="match status" value="1"/>
</dbReference>
<protein>
    <recommendedName>
        <fullName evidence="10">Protein GrpE</fullName>
    </recommendedName>
</protein>
<keyword evidence="7" id="KW-0175">Coiled coil</keyword>
<dbReference type="AlphaFoldDB" id="A0A383D7J6"/>
<dbReference type="InterPro" id="IPR013805">
    <property type="entry name" value="GrpE_CC"/>
</dbReference>
<feature type="region of interest" description="Disordered" evidence="8">
    <location>
        <begin position="136"/>
        <end position="159"/>
    </location>
</feature>
<dbReference type="InterPro" id="IPR000740">
    <property type="entry name" value="GrpE"/>
</dbReference>
<proteinExistence type="inferred from homology"/>
<comment type="subcellular location">
    <subcellularLocation>
        <location evidence="1">Cytoplasm</location>
    </subcellularLocation>
</comment>
<evidence type="ECO:0000256" key="8">
    <source>
        <dbReference type="SAM" id="MobiDB-lite"/>
    </source>
</evidence>
<dbReference type="NCBIfam" id="NF010738">
    <property type="entry name" value="PRK14140.1"/>
    <property type="match status" value="1"/>
</dbReference>
<evidence type="ECO:0008006" key="10">
    <source>
        <dbReference type="Google" id="ProtNLM"/>
    </source>
</evidence>
<keyword evidence="4" id="KW-0963">Cytoplasm</keyword>
<dbReference type="SUPFAM" id="SSF51064">
    <property type="entry name" value="Head domain of nucleotide exchange factor GrpE"/>
    <property type="match status" value="1"/>
</dbReference>
<feature type="coiled-coil region" evidence="7">
    <location>
        <begin position="4"/>
        <end position="31"/>
    </location>
</feature>
<keyword evidence="6" id="KW-0143">Chaperone</keyword>